<evidence type="ECO:0000313" key="3">
    <source>
        <dbReference type="Proteomes" id="UP001249851"/>
    </source>
</evidence>
<reference evidence="2" key="1">
    <citation type="journal article" date="2023" name="G3 (Bethesda)">
        <title>Whole genome assembly and annotation of the endangered Caribbean coral Acropora cervicornis.</title>
        <authorList>
            <person name="Selwyn J.D."/>
            <person name="Vollmer S.V."/>
        </authorList>
    </citation>
    <scope>NUCLEOTIDE SEQUENCE</scope>
    <source>
        <strain evidence="2">K2</strain>
    </source>
</reference>
<keyword evidence="1" id="KW-0175">Coiled coil</keyword>
<evidence type="ECO:0000256" key="1">
    <source>
        <dbReference type="SAM" id="Coils"/>
    </source>
</evidence>
<keyword evidence="3" id="KW-1185">Reference proteome</keyword>
<gene>
    <name evidence="2" type="ORF">P5673_024210</name>
</gene>
<reference evidence="2" key="2">
    <citation type="journal article" date="2023" name="Science">
        <title>Genomic signatures of disease resistance in endangered staghorn corals.</title>
        <authorList>
            <person name="Vollmer S.V."/>
            <person name="Selwyn J.D."/>
            <person name="Despard B.A."/>
            <person name="Roesel C.L."/>
        </authorList>
    </citation>
    <scope>NUCLEOTIDE SEQUENCE</scope>
    <source>
        <strain evidence="2">K2</strain>
    </source>
</reference>
<name>A0AAD9Q3S9_ACRCE</name>
<accession>A0AAD9Q3S9</accession>
<protein>
    <submittedName>
        <fullName evidence="2">Uncharacterized protein</fullName>
    </submittedName>
</protein>
<feature type="coiled-coil region" evidence="1">
    <location>
        <begin position="76"/>
        <end position="141"/>
    </location>
</feature>
<feature type="coiled-coil region" evidence="1">
    <location>
        <begin position="4"/>
        <end position="31"/>
    </location>
</feature>
<dbReference type="EMBL" id="JARQWQ010000071">
    <property type="protein sequence ID" value="KAK2554213.1"/>
    <property type="molecule type" value="Genomic_DNA"/>
</dbReference>
<organism evidence="2 3">
    <name type="scientific">Acropora cervicornis</name>
    <name type="common">Staghorn coral</name>
    <dbReference type="NCBI Taxonomy" id="6130"/>
    <lineage>
        <taxon>Eukaryota</taxon>
        <taxon>Metazoa</taxon>
        <taxon>Cnidaria</taxon>
        <taxon>Anthozoa</taxon>
        <taxon>Hexacorallia</taxon>
        <taxon>Scleractinia</taxon>
        <taxon>Astrocoeniina</taxon>
        <taxon>Acroporidae</taxon>
        <taxon>Acropora</taxon>
    </lineage>
</organism>
<comment type="caution">
    <text evidence="2">The sequence shown here is derived from an EMBL/GenBank/DDBJ whole genome shotgun (WGS) entry which is preliminary data.</text>
</comment>
<dbReference type="AlphaFoldDB" id="A0AAD9Q3S9"/>
<sequence>MKAIQGLRVQIANELERMKQLLDERRLMLQEGIAHGAVGSNISQKMADLLREQSSLSNGLSNISDEVSIRTKASRRERVFFNIERAKRELKEERERCLREFREEIKEGVVRELSERFLSDIEELRREVQSKDEIIEKLLKNQSNRDLKDCS</sequence>
<evidence type="ECO:0000313" key="2">
    <source>
        <dbReference type="EMBL" id="KAK2554213.1"/>
    </source>
</evidence>
<proteinExistence type="predicted"/>
<dbReference type="Proteomes" id="UP001249851">
    <property type="component" value="Unassembled WGS sequence"/>
</dbReference>